<organism evidence="2 3">
    <name type="scientific">Cercophora scortea</name>
    <dbReference type="NCBI Taxonomy" id="314031"/>
    <lineage>
        <taxon>Eukaryota</taxon>
        <taxon>Fungi</taxon>
        <taxon>Dikarya</taxon>
        <taxon>Ascomycota</taxon>
        <taxon>Pezizomycotina</taxon>
        <taxon>Sordariomycetes</taxon>
        <taxon>Sordariomycetidae</taxon>
        <taxon>Sordariales</taxon>
        <taxon>Lasiosphaeriaceae</taxon>
        <taxon>Cercophora</taxon>
    </lineage>
</organism>
<protein>
    <submittedName>
        <fullName evidence="2">Uncharacterized protein</fullName>
    </submittedName>
</protein>
<evidence type="ECO:0000313" key="2">
    <source>
        <dbReference type="EMBL" id="KAK3331967.1"/>
    </source>
</evidence>
<proteinExistence type="predicted"/>
<keyword evidence="3" id="KW-1185">Reference proteome</keyword>
<name>A0AAE0MGS2_9PEZI</name>
<evidence type="ECO:0000313" key="3">
    <source>
        <dbReference type="Proteomes" id="UP001286456"/>
    </source>
</evidence>
<gene>
    <name evidence="2" type="ORF">B0T19DRAFT_414375</name>
</gene>
<dbReference type="Proteomes" id="UP001286456">
    <property type="component" value="Unassembled WGS sequence"/>
</dbReference>
<evidence type="ECO:0000256" key="1">
    <source>
        <dbReference type="SAM" id="MobiDB-lite"/>
    </source>
</evidence>
<sequence length="219" mass="23887">MAWCRVHRPWSSQGSVDGTSVAKLHRAVCTNSASPSVFAEQNETISRPFDSSSGSDGLEASGLVSRTDPTHPKKRWRSPGGRGIKKMGKDGRDGEMKGWRGCSLLGRGWLLAVVGYQHAPAPTALHRGTDERVGMLAPYRGTMDYLTSDACCGLRQWRWIPYCACVCSVGTEAIVSPRVTSNRSTKKEGEVRKKVFLTKAPFGLRRRGDPAELGPIPSQ</sequence>
<dbReference type="AlphaFoldDB" id="A0AAE0MGS2"/>
<reference evidence="2" key="2">
    <citation type="submission" date="2023-06" db="EMBL/GenBank/DDBJ databases">
        <authorList>
            <consortium name="Lawrence Berkeley National Laboratory"/>
            <person name="Haridas S."/>
            <person name="Hensen N."/>
            <person name="Bonometti L."/>
            <person name="Westerberg I."/>
            <person name="Brannstrom I.O."/>
            <person name="Guillou S."/>
            <person name="Cros-Aarteil S."/>
            <person name="Calhoun S."/>
            <person name="Kuo A."/>
            <person name="Mondo S."/>
            <person name="Pangilinan J."/>
            <person name="Riley R."/>
            <person name="Labutti K."/>
            <person name="Andreopoulos B."/>
            <person name="Lipzen A."/>
            <person name="Chen C."/>
            <person name="Yanf M."/>
            <person name="Daum C."/>
            <person name="Ng V."/>
            <person name="Clum A."/>
            <person name="Steindorff A."/>
            <person name="Ohm R."/>
            <person name="Martin F."/>
            <person name="Silar P."/>
            <person name="Natvig D."/>
            <person name="Lalanne C."/>
            <person name="Gautier V."/>
            <person name="Ament-Velasquez S.L."/>
            <person name="Kruys A."/>
            <person name="Hutchinson M.I."/>
            <person name="Powell A.J."/>
            <person name="Barry K."/>
            <person name="Miller A.N."/>
            <person name="Grigoriev I.V."/>
            <person name="Debuchy R."/>
            <person name="Gladieux P."/>
            <person name="Thoren M.H."/>
            <person name="Johannesson H."/>
        </authorList>
    </citation>
    <scope>NUCLEOTIDE SEQUENCE</scope>
    <source>
        <strain evidence="2">SMH4131-1</strain>
    </source>
</reference>
<dbReference type="EMBL" id="JAUEPO010000002">
    <property type="protein sequence ID" value="KAK3331967.1"/>
    <property type="molecule type" value="Genomic_DNA"/>
</dbReference>
<feature type="compositionally biased region" description="Polar residues" evidence="1">
    <location>
        <begin position="39"/>
        <end position="55"/>
    </location>
</feature>
<comment type="caution">
    <text evidence="2">The sequence shown here is derived from an EMBL/GenBank/DDBJ whole genome shotgun (WGS) entry which is preliminary data.</text>
</comment>
<accession>A0AAE0MGS2</accession>
<reference evidence="2" key="1">
    <citation type="journal article" date="2023" name="Mol. Phylogenet. Evol.">
        <title>Genome-scale phylogeny and comparative genomics of the fungal order Sordariales.</title>
        <authorList>
            <person name="Hensen N."/>
            <person name="Bonometti L."/>
            <person name="Westerberg I."/>
            <person name="Brannstrom I.O."/>
            <person name="Guillou S."/>
            <person name="Cros-Aarteil S."/>
            <person name="Calhoun S."/>
            <person name="Haridas S."/>
            <person name="Kuo A."/>
            <person name="Mondo S."/>
            <person name="Pangilinan J."/>
            <person name="Riley R."/>
            <person name="LaButti K."/>
            <person name="Andreopoulos B."/>
            <person name="Lipzen A."/>
            <person name="Chen C."/>
            <person name="Yan M."/>
            <person name="Daum C."/>
            <person name="Ng V."/>
            <person name="Clum A."/>
            <person name="Steindorff A."/>
            <person name="Ohm R.A."/>
            <person name="Martin F."/>
            <person name="Silar P."/>
            <person name="Natvig D.O."/>
            <person name="Lalanne C."/>
            <person name="Gautier V."/>
            <person name="Ament-Velasquez S.L."/>
            <person name="Kruys A."/>
            <person name="Hutchinson M.I."/>
            <person name="Powell A.J."/>
            <person name="Barry K."/>
            <person name="Miller A.N."/>
            <person name="Grigoriev I.V."/>
            <person name="Debuchy R."/>
            <person name="Gladieux P."/>
            <person name="Hiltunen Thoren M."/>
            <person name="Johannesson H."/>
        </authorList>
    </citation>
    <scope>NUCLEOTIDE SEQUENCE</scope>
    <source>
        <strain evidence="2">SMH4131-1</strain>
    </source>
</reference>
<feature type="region of interest" description="Disordered" evidence="1">
    <location>
        <begin position="39"/>
        <end position="94"/>
    </location>
</feature>